<comment type="caution">
    <text evidence="4">The sequence shown here is derived from an EMBL/GenBank/DDBJ whole genome shotgun (WGS) entry which is preliminary data.</text>
</comment>
<feature type="transmembrane region" description="Helical" evidence="2">
    <location>
        <begin position="67"/>
        <end position="86"/>
    </location>
</feature>
<feature type="transmembrane region" description="Helical" evidence="2">
    <location>
        <begin position="37"/>
        <end position="61"/>
    </location>
</feature>
<evidence type="ECO:0000313" key="4">
    <source>
        <dbReference type="EMBL" id="NJC70379.1"/>
    </source>
</evidence>
<evidence type="ECO:0000256" key="1">
    <source>
        <dbReference type="SAM" id="MobiDB-lite"/>
    </source>
</evidence>
<gene>
    <name evidence="4" type="ORF">HC031_11745</name>
</gene>
<proteinExistence type="predicted"/>
<evidence type="ECO:0000313" key="5">
    <source>
        <dbReference type="Proteomes" id="UP000722989"/>
    </source>
</evidence>
<dbReference type="PANTHER" id="PTHR34473">
    <property type="entry name" value="UPF0699 TRANSMEMBRANE PROTEIN YDBS"/>
    <property type="match status" value="1"/>
</dbReference>
<keyword evidence="5" id="KW-1185">Reference proteome</keyword>
<dbReference type="Proteomes" id="UP000722989">
    <property type="component" value="Unassembled WGS sequence"/>
</dbReference>
<evidence type="ECO:0000259" key="3">
    <source>
        <dbReference type="Pfam" id="PF03703"/>
    </source>
</evidence>
<organism evidence="4 5">
    <name type="scientific">Planosporangium thailandense</name>
    <dbReference type="NCBI Taxonomy" id="765197"/>
    <lineage>
        <taxon>Bacteria</taxon>
        <taxon>Bacillati</taxon>
        <taxon>Actinomycetota</taxon>
        <taxon>Actinomycetes</taxon>
        <taxon>Micromonosporales</taxon>
        <taxon>Micromonosporaceae</taxon>
        <taxon>Planosporangium</taxon>
    </lineage>
</organism>
<feature type="region of interest" description="Disordered" evidence="1">
    <location>
        <begin position="1"/>
        <end position="27"/>
    </location>
</feature>
<keyword evidence="2" id="KW-0812">Transmembrane</keyword>
<keyword evidence="2" id="KW-0472">Membrane</keyword>
<reference evidence="4 5" key="1">
    <citation type="submission" date="2020-03" db="EMBL/GenBank/DDBJ databases">
        <title>WGS of the type strain of Planosporangium spp.</title>
        <authorList>
            <person name="Thawai C."/>
        </authorList>
    </citation>
    <scope>NUCLEOTIDE SEQUENCE [LARGE SCALE GENOMIC DNA]</scope>
    <source>
        <strain evidence="4 5">TBRC 5610</strain>
    </source>
</reference>
<keyword evidence="2" id="KW-1133">Transmembrane helix</keyword>
<accession>A0ABX0XWF2</accession>
<feature type="domain" description="YdbS-like PH" evidence="3">
    <location>
        <begin position="93"/>
        <end position="169"/>
    </location>
</feature>
<evidence type="ECO:0000256" key="2">
    <source>
        <dbReference type="SAM" id="Phobius"/>
    </source>
</evidence>
<dbReference type="EMBL" id="JAATVY010000006">
    <property type="protein sequence ID" value="NJC70379.1"/>
    <property type="molecule type" value="Genomic_DNA"/>
</dbReference>
<sequence>MPAVARTCHGQNVQHTSTDRTEPVTLRPPRNRVSRKAIWYWTVRALGGWLILAVIEVIWLVRSRASGAPLAALLVTAALAVIHLVVMPRWRYRVHLWEATPEAVYTQAGWFNQERRIAPVSRIQTVDSERGPLEQLFGLANVTVTTASAAGPLKIDGLDHATAQRLVDELTTNTQATRGDAT</sequence>
<name>A0ABX0XWF2_9ACTN</name>
<dbReference type="Pfam" id="PF03703">
    <property type="entry name" value="bPH_2"/>
    <property type="match status" value="1"/>
</dbReference>
<dbReference type="PANTHER" id="PTHR34473:SF3">
    <property type="entry name" value="TRANSMEMBRANE PROTEIN-RELATED"/>
    <property type="match status" value="1"/>
</dbReference>
<protein>
    <submittedName>
        <fullName evidence="4">PH domain-containing protein</fullName>
    </submittedName>
</protein>
<dbReference type="InterPro" id="IPR005182">
    <property type="entry name" value="YdbS-like_PH"/>
</dbReference>